<accession>A0A495V3P0</accession>
<dbReference type="AlphaFoldDB" id="A0A495V3P0"/>
<comment type="caution">
    <text evidence="3">The sequence shown here is derived from an EMBL/GenBank/DDBJ whole genome shotgun (WGS) entry which is preliminary data.</text>
</comment>
<keyword evidence="4" id="KW-1185">Reference proteome</keyword>
<keyword evidence="2" id="KW-1133">Transmembrane helix</keyword>
<gene>
    <name evidence="3" type="ORF">BDD21_0291</name>
</gene>
<protein>
    <submittedName>
        <fullName evidence="3">Uncharacterized protein</fullName>
    </submittedName>
</protein>
<evidence type="ECO:0000256" key="2">
    <source>
        <dbReference type="SAM" id="Phobius"/>
    </source>
</evidence>
<evidence type="ECO:0000313" key="4">
    <source>
        <dbReference type="Proteomes" id="UP000274556"/>
    </source>
</evidence>
<reference evidence="3 4" key="1">
    <citation type="submission" date="2018-10" db="EMBL/GenBank/DDBJ databases">
        <title>Genomic Encyclopedia of Archaeal and Bacterial Type Strains, Phase II (KMG-II): from individual species to whole genera.</title>
        <authorList>
            <person name="Goeker M."/>
        </authorList>
    </citation>
    <scope>NUCLEOTIDE SEQUENCE [LARGE SCALE GENOMIC DNA]</scope>
    <source>
        <strain evidence="3 4">DSM 235</strain>
    </source>
</reference>
<evidence type="ECO:0000256" key="1">
    <source>
        <dbReference type="SAM" id="MobiDB-lite"/>
    </source>
</evidence>
<organism evidence="3 4">
    <name type="scientific">Thiocapsa rosea</name>
    <dbReference type="NCBI Taxonomy" id="69360"/>
    <lineage>
        <taxon>Bacteria</taxon>
        <taxon>Pseudomonadati</taxon>
        <taxon>Pseudomonadota</taxon>
        <taxon>Gammaproteobacteria</taxon>
        <taxon>Chromatiales</taxon>
        <taxon>Chromatiaceae</taxon>
        <taxon>Thiocapsa</taxon>
    </lineage>
</organism>
<keyword evidence="2" id="KW-0472">Membrane</keyword>
<dbReference type="EMBL" id="RBXL01000001">
    <property type="protein sequence ID" value="RKT42987.1"/>
    <property type="molecule type" value="Genomic_DNA"/>
</dbReference>
<evidence type="ECO:0000313" key="3">
    <source>
        <dbReference type="EMBL" id="RKT42987.1"/>
    </source>
</evidence>
<feature type="transmembrane region" description="Helical" evidence="2">
    <location>
        <begin position="12"/>
        <end position="32"/>
    </location>
</feature>
<feature type="region of interest" description="Disordered" evidence="1">
    <location>
        <begin position="218"/>
        <end position="242"/>
    </location>
</feature>
<dbReference type="Proteomes" id="UP000274556">
    <property type="component" value="Unassembled WGS sequence"/>
</dbReference>
<sequence>MPTSSDPAKVVILGTVSVAAVIAVIVLSLVLARVVRERDRLRQSGDRLKERTDRTIAEQHAEIASLARFRDILRIPRHSATCSTNIRPAIPPAFGHPFHDHSAGQSERSDAGGSLLLGGYARRQPPGVAFAHRLAFEGDPVGVVDQAVEDRIGEGGIPDQVMPMFDRQLAGDERGALAVAVVEQIAAGLGVQPDEPPVVEQQQIGLGEAAHELGEAAVGMSEAQSARHRPVQSVVDPARSPF</sequence>
<name>A0A495V3P0_9GAMM</name>
<keyword evidence="2" id="KW-0812">Transmembrane</keyword>
<proteinExistence type="predicted"/>